<organism evidence="1 2">
    <name type="scientific">Characodon lateralis</name>
    <dbReference type="NCBI Taxonomy" id="208331"/>
    <lineage>
        <taxon>Eukaryota</taxon>
        <taxon>Metazoa</taxon>
        <taxon>Chordata</taxon>
        <taxon>Craniata</taxon>
        <taxon>Vertebrata</taxon>
        <taxon>Euteleostomi</taxon>
        <taxon>Actinopterygii</taxon>
        <taxon>Neopterygii</taxon>
        <taxon>Teleostei</taxon>
        <taxon>Neoteleostei</taxon>
        <taxon>Acanthomorphata</taxon>
        <taxon>Ovalentaria</taxon>
        <taxon>Atherinomorphae</taxon>
        <taxon>Cyprinodontiformes</taxon>
        <taxon>Goodeidae</taxon>
        <taxon>Characodon</taxon>
    </lineage>
</organism>
<reference evidence="1 2" key="1">
    <citation type="submission" date="2021-06" db="EMBL/GenBank/DDBJ databases">
        <authorList>
            <person name="Palmer J.M."/>
        </authorList>
    </citation>
    <scope>NUCLEOTIDE SEQUENCE [LARGE SCALE GENOMIC DNA]</scope>
    <source>
        <strain evidence="1 2">CL_MEX2019</strain>
        <tissue evidence="1">Muscle</tissue>
    </source>
</reference>
<evidence type="ECO:0000313" key="1">
    <source>
        <dbReference type="EMBL" id="MED6285544.1"/>
    </source>
</evidence>
<gene>
    <name evidence="1" type="ORF">CHARACLAT_030345</name>
</gene>
<name>A0ABU7EED8_9TELE</name>
<sequence>ILIAGNVAVAASNLHLPKLRACLGMQVVACAASILSIILNFTKMGESLNTCWYHMYDSNDDNNTSSYLEICHEIEMIHSHFFAGGVVIQATLLAISATLAAYCCKVVNCCGPPPKMPVITVQSPPDQQREE</sequence>
<comment type="caution">
    <text evidence="1">The sequence shown here is derived from an EMBL/GenBank/DDBJ whole genome shotgun (WGS) entry which is preliminary data.</text>
</comment>
<accession>A0ABU7EED8</accession>
<evidence type="ECO:0008006" key="3">
    <source>
        <dbReference type="Google" id="ProtNLM"/>
    </source>
</evidence>
<dbReference type="EMBL" id="JAHUTJ010053718">
    <property type="protein sequence ID" value="MED6285544.1"/>
    <property type="molecule type" value="Genomic_DNA"/>
</dbReference>
<keyword evidence="2" id="KW-1185">Reference proteome</keyword>
<feature type="non-terminal residue" evidence="1">
    <location>
        <position position="1"/>
    </location>
</feature>
<evidence type="ECO:0000313" key="2">
    <source>
        <dbReference type="Proteomes" id="UP001352852"/>
    </source>
</evidence>
<dbReference type="Proteomes" id="UP001352852">
    <property type="component" value="Unassembled WGS sequence"/>
</dbReference>
<protein>
    <recommendedName>
        <fullName evidence="3">Membrane-spanning 4-domains subfamily A member 4A</fullName>
    </recommendedName>
</protein>
<proteinExistence type="predicted"/>